<accession>A0A323TAT2</accession>
<gene>
    <name evidence="1" type="ORF">CR194_12725</name>
</gene>
<proteinExistence type="predicted"/>
<evidence type="ECO:0000313" key="2">
    <source>
        <dbReference type="Proteomes" id="UP000248214"/>
    </source>
</evidence>
<dbReference type="EMBL" id="PDOD01000003">
    <property type="protein sequence ID" value="PYZ92528.1"/>
    <property type="molecule type" value="Genomic_DNA"/>
</dbReference>
<organism evidence="1 2">
    <name type="scientific">Salipaludibacillus keqinensis</name>
    <dbReference type="NCBI Taxonomy" id="2045207"/>
    <lineage>
        <taxon>Bacteria</taxon>
        <taxon>Bacillati</taxon>
        <taxon>Bacillota</taxon>
        <taxon>Bacilli</taxon>
        <taxon>Bacillales</taxon>
        <taxon>Bacillaceae</taxon>
    </lineage>
</organism>
<evidence type="ECO:0000313" key="1">
    <source>
        <dbReference type="EMBL" id="PYZ92528.1"/>
    </source>
</evidence>
<sequence length="60" mass="7287">MMCFAPKINKDEALKSKEKKLHKKETEIENFIKKYESVIQSKSWRYTHMFRILLKLIKGK</sequence>
<dbReference type="AlphaFoldDB" id="A0A323TAT2"/>
<protein>
    <submittedName>
        <fullName evidence="1">Uncharacterized protein</fullName>
    </submittedName>
</protein>
<reference evidence="1 2" key="1">
    <citation type="submission" date="2017-10" db="EMBL/GenBank/DDBJ databases">
        <title>Bacillus sp. nov., a halophilic bacterium isolated from a Keqin Lake.</title>
        <authorList>
            <person name="Wang H."/>
        </authorList>
    </citation>
    <scope>NUCLEOTIDE SEQUENCE [LARGE SCALE GENOMIC DNA]</scope>
    <source>
        <strain evidence="1 2">KQ-12</strain>
    </source>
</reference>
<keyword evidence="2" id="KW-1185">Reference proteome</keyword>
<name>A0A323TAT2_9BACI</name>
<comment type="caution">
    <text evidence="1">The sequence shown here is derived from an EMBL/GenBank/DDBJ whole genome shotgun (WGS) entry which is preliminary data.</text>
</comment>
<dbReference type="Proteomes" id="UP000248214">
    <property type="component" value="Unassembled WGS sequence"/>
</dbReference>